<accession>A0ABR5C601</accession>
<keyword evidence="2" id="KW-1185">Reference proteome</keyword>
<reference evidence="1 2" key="1">
    <citation type="submission" date="2015-01" db="EMBL/GenBank/DDBJ databases">
        <authorList>
            <person name="Guo J."/>
        </authorList>
    </citation>
    <scope>NUCLEOTIDE SEQUENCE [LARGE SCALE GENOMIC DNA]</scope>
    <source>
        <strain evidence="1 2">DSM 22147</strain>
    </source>
</reference>
<protein>
    <submittedName>
        <fullName evidence="1">Uncharacterized protein</fullName>
    </submittedName>
</protein>
<name>A0ABR5C601_9STAP</name>
<dbReference type="EMBL" id="JXWY01000085">
    <property type="protein sequence ID" value="KIX90153.1"/>
    <property type="molecule type" value="Genomic_DNA"/>
</dbReference>
<evidence type="ECO:0000313" key="2">
    <source>
        <dbReference type="Proteomes" id="UP000032366"/>
    </source>
</evidence>
<organism evidence="1 2">
    <name type="scientific">Staphylococcus microti</name>
    <dbReference type="NCBI Taxonomy" id="569857"/>
    <lineage>
        <taxon>Bacteria</taxon>
        <taxon>Bacillati</taxon>
        <taxon>Bacillota</taxon>
        <taxon>Bacilli</taxon>
        <taxon>Bacillales</taxon>
        <taxon>Staphylococcaceae</taxon>
        <taxon>Staphylococcus</taxon>
    </lineage>
</organism>
<comment type="caution">
    <text evidence="1">The sequence shown here is derived from an EMBL/GenBank/DDBJ whole genome shotgun (WGS) entry which is preliminary data.</text>
</comment>
<sequence length="86" mass="9763">MEVNAKLQLLIFWETNKRCSKSRIFGRTSRFDKIWKAIFLIVSGSAQILNALFSQPLLRMAMSIDSGRDVGVIIKLSICEKTGRKS</sequence>
<dbReference type="Proteomes" id="UP000032366">
    <property type="component" value="Unassembled WGS sequence"/>
</dbReference>
<evidence type="ECO:0000313" key="1">
    <source>
        <dbReference type="EMBL" id="KIX90153.1"/>
    </source>
</evidence>
<gene>
    <name evidence="1" type="ORF">TP70_09200</name>
</gene>
<proteinExistence type="predicted"/>